<dbReference type="GO" id="GO:0005525">
    <property type="term" value="F:GTP binding"/>
    <property type="evidence" value="ECO:0007669"/>
    <property type="project" value="UniProtKB-KW"/>
</dbReference>
<dbReference type="AlphaFoldDB" id="A0A0D3IC54"/>
<dbReference type="NCBIfam" id="TIGR02666">
    <property type="entry name" value="moaA"/>
    <property type="match status" value="1"/>
</dbReference>
<keyword evidence="7" id="KW-0411">Iron-sulfur</keyword>
<dbReference type="Pfam" id="PF06463">
    <property type="entry name" value="Mob_synth_C"/>
    <property type="match status" value="1"/>
</dbReference>
<dbReference type="PANTHER" id="PTHR22960">
    <property type="entry name" value="MOLYBDOPTERIN COFACTOR SYNTHESIS PROTEIN A"/>
    <property type="match status" value="1"/>
</dbReference>
<keyword evidence="9" id="KW-0501">Molybdenum cofactor biosynthesis</keyword>
<dbReference type="SUPFAM" id="SSF102114">
    <property type="entry name" value="Radical SAM enzymes"/>
    <property type="match status" value="1"/>
</dbReference>
<evidence type="ECO:0000313" key="12">
    <source>
        <dbReference type="EnsemblProtists" id="EOD08839"/>
    </source>
</evidence>
<dbReference type="InterPro" id="IPR050105">
    <property type="entry name" value="MoCo_biosynth_MoaA/MoaC"/>
</dbReference>
<keyword evidence="3" id="KW-0949">S-adenosyl-L-methionine</keyword>
<feature type="domain" description="Radical SAM core" evidence="11">
    <location>
        <begin position="91"/>
        <end position="308"/>
    </location>
</feature>
<dbReference type="SFLD" id="SFLDG01386">
    <property type="entry name" value="main_SPASM_domain-containing"/>
    <property type="match status" value="1"/>
</dbReference>
<proteinExistence type="inferred from homology"/>
<reference evidence="13" key="1">
    <citation type="journal article" date="2013" name="Nature">
        <title>Pan genome of the phytoplankton Emiliania underpins its global distribution.</title>
        <authorList>
            <person name="Read B.A."/>
            <person name="Kegel J."/>
            <person name="Klute M.J."/>
            <person name="Kuo A."/>
            <person name="Lefebvre S.C."/>
            <person name="Maumus F."/>
            <person name="Mayer C."/>
            <person name="Miller J."/>
            <person name="Monier A."/>
            <person name="Salamov A."/>
            <person name="Young J."/>
            <person name="Aguilar M."/>
            <person name="Claverie J.M."/>
            <person name="Frickenhaus S."/>
            <person name="Gonzalez K."/>
            <person name="Herman E.K."/>
            <person name="Lin Y.C."/>
            <person name="Napier J."/>
            <person name="Ogata H."/>
            <person name="Sarno A.F."/>
            <person name="Shmutz J."/>
            <person name="Schroeder D."/>
            <person name="de Vargas C."/>
            <person name="Verret F."/>
            <person name="von Dassow P."/>
            <person name="Valentin K."/>
            <person name="Van de Peer Y."/>
            <person name="Wheeler G."/>
            <person name="Dacks J.B."/>
            <person name="Delwiche C.F."/>
            <person name="Dyhrman S.T."/>
            <person name="Glockner G."/>
            <person name="John U."/>
            <person name="Richards T."/>
            <person name="Worden A.Z."/>
            <person name="Zhang X."/>
            <person name="Grigoriev I.V."/>
            <person name="Allen A.E."/>
            <person name="Bidle K."/>
            <person name="Borodovsky M."/>
            <person name="Bowler C."/>
            <person name="Brownlee C."/>
            <person name="Cock J.M."/>
            <person name="Elias M."/>
            <person name="Gladyshev V.N."/>
            <person name="Groth M."/>
            <person name="Guda C."/>
            <person name="Hadaegh A."/>
            <person name="Iglesias-Rodriguez M.D."/>
            <person name="Jenkins J."/>
            <person name="Jones B.M."/>
            <person name="Lawson T."/>
            <person name="Leese F."/>
            <person name="Lindquist E."/>
            <person name="Lobanov A."/>
            <person name="Lomsadze A."/>
            <person name="Malik S.B."/>
            <person name="Marsh M.E."/>
            <person name="Mackinder L."/>
            <person name="Mock T."/>
            <person name="Mueller-Roeber B."/>
            <person name="Pagarete A."/>
            <person name="Parker M."/>
            <person name="Probert I."/>
            <person name="Quesneville H."/>
            <person name="Raines C."/>
            <person name="Rensing S.A."/>
            <person name="Riano-Pachon D.M."/>
            <person name="Richier S."/>
            <person name="Rokitta S."/>
            <person name="Shiraiwa Y."/>
            <person name="Soanes D.M."/>
            <person name="van der Giezen M."/>
            <person name="Wahlund T.M."/>
            <person name="Williams B."/>
            <person name="Wilson W."/>
            <person name="Wolfe G."/>
            <person name="Wurch L.L."/>
        </authorList>
    </citation>
    <scope>NUCLEOTIDE SEQUENCE</scope>
</reference>
<evidence type="ECO:0000256" key="6">
    <source>
        <dbReference type="ARBA" id="ARBA00023004"/>
    </source>
</evidence>
<keyword evidence="8" id="KW-0342">GTP-binding</keyword>
<dbReference type="Gene3D" id="3.20.20.70">
    <property type="entry name" value="Aldolase class I"/>
    <property type="match status" value="1"/>
</dbReference>
<dbReference type="PANTHER" id="PTHR22960:SF0">
    <property type="entry name" value="MOLYBDENUM COFACTOR BIOSYNTHESIS PROTEIN 1"/>
    <property type="match status" value="1"/>
</dbReference>
<dbReference type="GO" id="GO:0051539">
    <property type="term" value="F:4 iron, 4 sulfur cluster binding"/>
    <property type="evidence" value="ECO:0007669"/>
    <property type="project" value="UniProtKB-KW"/>
</dbReference>
<dbReference type="InterPro" id="IPR058240">
    <property type="entry name" value="rSAM_sf"/>
</dbReference>
<evidence type="ECO:0000256" key="10">
    <source>
        <dbReference type="ARBA" id="ARBA00023239"/>
    </source>
</evidence>
<dbReference type="HAMAP" id="MF_01225_B">
    <property type="entry name" value="MoaA_B"/>
    <property type="match status" value="1"/>
</dbReference>
<evidence type="ECO:0000256" key="9">
    <source>
        <dbReference type="ARBA" id="ARBA00023150"/>
    </source>
</evidence>
<keyword evidence="5" id="KW-0547">Nucleotide-binding</keyword>
<dbReference type="Proteomes" id="UP000013827">
    <property type="component" value="Unassembled WGS sequence"/>
</dbReference>
<dbReference type="GO" id="GO:0006777">
    <property type="term" value="P:Mo-molybdopterin cofactor biosynthetic process"/>
    <property type="evidence" value="ECO:0007669"/>
    <property type="project" value="UniProtKB-KW"/>
</dbReference>
<dbReference type="GeneID" id="17274881"/>
<dbReference type="RefSeq" id="XP_005782042.1">
    <property type="nucleotide sequence ID" value="XM_005781985.1"/>
</dbReference>
<dbReference type="PROSITE" id="PS51918">
    <property type="entry name" value="RADICAL_SAM"/>
    <property type="match status" value="1"/>
</dbReference>
<evidence type="ECO:0000256" key="5">
    <source>
        <dbReference type="ARBA" id="ARBA00022741"/>
    </source>
</evidence>
<keyword evidence="6" id="KW-0408">Iron</keyword>
<organism evidence="12 13">
    <name type="scientific">Emiliania huxleyi (strain CCMP1516)</name>
    <dbReference type="NCBI Taxonomy" id="280463"/>
    <lineage>
        <taxon>Eukaryota</taxon>
        <taxon>Haptista</taxon>
        <taxon>Haptophyta</taxon>
        <taxon>Prymnesiophyceae</taxon>
        <taxon>Isochrysidales</taxon>
        <taxon>Noelaerhabdaceae</taxon>
        <taxon>Emiliania</taxon>
    </lineage>
</organism>
<dbReference type="InterPro" id="IPR007197">
    <property type="entry name" value="rSAM"/>
</dbReference>
<dbReference type="GO" id="GO:0046872">
    <property type="term" value="F:metal ion binding"/>
    <property type="evidence" value="ECO:0007669"/>
    <property type="project" value="UniProtKB-KW"/>
</dbReference>
<evidence type="ECO:0000256" key="1">
    <source>
        <dbReference type="ARBA" id="ARBA00005046"/>
    </source>
</evidence>
<dbReference type="SMART" id="SM00729">
    <property type="entry name" value="Elp3"/>
    <property type="match status" value="1"/>
</dbReference>
<dbReference type="GeneID" id="17254940"/>
<evidence type="ECO:0000256" key="4">
    <source>
        <dbReference type="ARBA" id="ARBA00022723"/>
    </source>
</evidence>
<dbReference type="SFLD" id="SFLDG01067">
    <property type="entry name" value="SPASM/twitch_domain_containing"/>
    <property type="match status" value="1"/>
</dbReference>
<dbReference type="Pfam" id="PF04055">
    <property type="entry name" value="Radical_SAM"/>
    <property type="match status" value="1"/>
</dbReference>
<evidence type="ECO:0000256" key="3">
    <source>
        <dbReference type="ARBA" id="ARBA00022691"/>
    </source>
</evidence>
<dbReference type="KEGG" id="ehx:EMIHUDRAFT_438236"/>
<keyword evidence="2" id="KW-0004">4Fe-4S</keyword>
<comment type="pathway">
    <text evidence="1">Cofactor biosynthesis; molybdopterin biosynthesis.</text>
</comment>
<dbReference type="HOGENOM" id="CLU_009273_0_0_1"/>
<protein>
    <recommendedName>
        <fullName evidence="11">Radical SAM core domain-containing protein</fullName>
    </recommendedName>
</protein>
<dbReference type="InterPro" id="IPR006638">
    <property type="entry name" value="Elp3/MiaA/NifB-like_rSAM"/>
</dbReference>
<accession>A0A0D3IC54</accession>
<keyword evidence="4" id="KW-0479">Metal-binding</keyword>
<keyword evidence="10" id="KW-0456">Lyase</keyword>
<dbReference type="SFLD" id="SFLDS00029">
    <property type="entry name" value="Radical_SAM"/>
    <property type="match status" value="1"/>
</dbReference>
<dbReference type="CDD" id="cd21117">
    <property type="entry name" value="Twitch_MoaA"/>
    <property type="match status" value="1"/>
</dbReference>
<reference evidence="12" key="2">
    <citation type="submission" date="2024-10" db="UniProtKB">
        <authorList>
            <consortium name="EnsemblProtists"/>
        </authorList>
    </citation>
    <scope>IDENTIFICATION</scope>
</reference>
<dbReference type="EnsemblProtists" id="EOD08839">
    <property type="protein sequence ID" value="EOD08839"/>
    <property type="gene ID" value="EMIHUDRAFT_438236"/>
</dbReference>
<evidence type="ECO:0000313" key="13">
    <source>
        <dbReference type="Proteomes" id="UP000013827"/>
    </source>
</evidence>
<dbReference type="PaxDb" id="2903-EOD08839"/>
<dbReference type="STRING" id="2903.R1D2M4"/>
<dbReference type="InterPro" id="IPR040064">
    <property type="entry name" value="MoaA-like"/>
</dbReference>
<evidence type="ECO:0000256" key="8">
    <source>
        <dbReference type="ARBA" id="ARBA00023134"/>
    </source>
</evidence>
<dbReference type="KEGG" id="ehx:EMIHUDRAFT_442719"/>
<evidence type="ECO:0000256" key="7">
    <source>
        <dbReference type="ARBA" id="ARBA00023014"/>
    </source>
</evidence>
<dbReference type="OMA" id="QMSECFC"/>
<dbReference type="InterPro" id="IPR013483">
    <property type="entry name" value="MoaA"/>
</dbReference>
<evidence type="ECO:0000259" key="11">
    <source>
        <dbReference type="PROSITE" id="PS51918"/>
    </source>
</evidence>
<dbReference type="eggNOG" id="KOG2876">
    <property type="taxonomic scope" value="Eukaryota"/>
</dbReference>
<keyword evidence="13" id="KW-1185">Reference proteome</keyword>
<sequence length="417" mass="44433">MTRRRLWRGAVRLRSTLSAAPPTRVAALRQLVAEESPNLFAFAGGGGPSAGGAATSSSGAAALSERAVALAAAAGPVELDAAPLAASLDDRYGRRHTYLRISLTERCSLRCTYCMPADGVSLTDARRLLSAEELLRLAALFVRAGVDKIRLTGGEPTVRPDLAAVVGALDGLRPLGLRQIAMTTNGVALSRLLPSLHAAGLDKLNLSLDTLQRGRFLELTRRDALPKVLRAVDAALALGYTPLKLNCVVMRGVNEHEVDAFAALARARPIDVRFIEFMPFDDNDWSDSKLVPSAELLAALSQRQPGLRRLRTDAHDVARTYSWPGAEGSVSFISSMTEPFCGGCNRLRLTADGSLKVCLFGGSEISLRDAMREGASDAQLLSLVSSALGRKHARHAGLASPHDIARTKNRPMTTIGG</sequence>
<dbReference type="SFLD" id="SFLDG01383">
    <property type="entry name" value="cyclic_pyranopterin_phosphate"/>
    <property type="match status" value="1"/>
</dbReference>
<dbReference type="InterPro" id="IPR010505">
    <property type="entry name" value="MoaA_twitch"/>
</dbReference>
<dbReference type="GO" id="GO:0061798">
    <property type="term" value="F:GTP 3',8'-cyclase activity"/>
    <property type="evidence" value="ECO:0007669"/>
    <property type="project" value="TreeGrafter"/>
</dbReference>
<dbReference type="RefSeq" id="XP_005761268.1">
    <property type="nucleotide sequence ID" value="XM_005761211.1"/>
</dbReference>
<dbReference type="InterPro" id="IPR013785">
    <property type="entry name" value="Aldolase_TIM"/>
</dbReference>
<dbReference type="CDD" id="cd01335">
    <property type="entry name" value="Radical_SAM"/>
    <property type="match status" value="1"/>
</dbReference>
<dbReference type="EnsemblProtists" id="EOD29613">
    <property type="protein sequence ID" value="EOD29613"/>
    <property type="gene ID" value="EMIHUDRAFT_442719"/>
</dbReference>
<dbReference type="GO" id="GO:0061799">
    <property type="term" value="F:cyclic pyranopterin monophosphate synthase activity"/>
    <property type="evidence" value="ECO:0007669"/>
    <property type="project" value="TreeGrafter"/>
</dbReference>
<name>A0A0D3IC54_EMIH1</name>
<evidence type="ECO:0000256" key="2">
    <source>
        <dbReference type="ARBA" id="ARBA00022485"/>
    </source>
</evidence>